<name>A0A3E1YGY7_9BACT</name>
<dbReference type="Proteomes" id="UP000260644">
    <property type="component" value="Unassembled WGS sequence"/>
</dbReference>
<dbReference type="EMBL" id="QPMM01000001">
    <property type="protein sequence ID" value="RFS26646.1"/>
    <property type="molecule type" value="Genomic_DNA"/>
</dbReference>
<sequence length="136" mass="15726">MRNAVLVVLYVVVLFATYFVSRFIVLNYLYKLQDINVIRFDAGIMVMLILFIGVSIKKSVDLIQGLKVPNENLYLVLGLLSILCIPVNMFFTYLYNLTSSYSIKSDYDILHFLTLFGMILLIHVLFARVYNIPDKQ</sequence>
<keyword evidence="1" id="KW-1133">Transmembrane helix</keyword>
<feature type="transmembrane region" description="Helical" evidence="1">
    <location>
        <begin position="6"/>
        <end position="30"/>
    </location>
</feature>
<protein>
    <submittedName>
        <fullName evidence="2">Uncharacterized protein</fullName>
    </submittedName>
</protein>
<evidence type="ECO:0000256" key="1">
    <source>
        <dbReference type="SAM" id="Phobius"/>
    </source>
</evidence>
<organism evidence="2 3">
    <name type="scientific">Chitinophaga silvatica</name>
    <dbReference type="NCBI Taxonomy" id="2282649"/>
    <lineage>
        <taxon>Bacteria</taxon>
        <taxon>Pseudomonadati</taxon>
        <taxon>Bacteroidota</taxon>
        <taxon>Chitinophagia</taxon>
        <taxon>Chitinophagales</taxon>
        <taxon>Chitinophagaceae</taxon>
        <taxon>Chitinophaga</taxon>
    </lineage>
</organism>
<keyword evidence="1" id="KW-0472">Membrane</keyword>
<evidence type="ECO:0000313" key="2">
    <source>
        <dbReference type="EMBL" id="RFS26646.1"/>
    </source>
</evidence>
<dbReference type="AlphaFoldDB" id="A0A3E1YGY7"/>
<feature type="transmembrane region" description="Helical" evidence="1">
    <location>
        <begin position="76"/>
        <end position="97"/>
    </location>
</feature>
<accession>A0A3E1YGY7</accession>
<keyword evidence="1" id="KW-0812">Transmembrane</keyword>
<feature type="transmembrane region" description="Helical" evidence="1">
    <location>
        <begin position="37"/>
        <end position="56"/>
    </location>
</feature>
<evidence type="ECO:0000313" key="3">
    <source>
        <dbReference type="Proteomes" id="UP000260644"/>
    </source>
</evidence>
<reference evidence="2 3" key="1">
    <citation type="submission" date="2018-07" db="EMBL/GenBank/DDBJ databases">
        <title>Chitinophaga K2CV101002-2 sp. nov., isolated from a monsoon evergreen broad-leaved forest soil.</title>
        <authorList>
            <person name="Lv Y."/>
        </authorList>
    </citation>
    <scope>NUCLEOTIDE SEQUENCE [LARGE SCALE GENOMIC DNA]</scope>
    <source>
        <strain evidence="2 3">GDMCC 1.1288</strain>
    </source>
</reference>
<proteinExistence type="predicted"/>
<keyword evidence="3" id="KW-1185">Reference proteome</keyword>
<feature type="transmembrane region" description="Helical" evidence="1">
    <location>
        <begin position="109"/>
        <end position="130"/>
    </location>
</feature>
<gene>
    <name evidence="2" type="ORF">DVR12_02325</name>
</gene>
<comment type="caution">
    <text evidence="2">The sequence shown here is derived from an EMBL/GenBank/DDBJ whole genome shotgun (WGS) entry which is preliminary data.</text>
</comment>